<dbReference type="GO" id="GO:0005789">
    <property type="term" value="C:endoplasmic reticulum membrane"/>
    <property type="evidence" value="ECO:0007669"/>
    <property type="project" value="TreeGrafter"/>
</dbReference>
<evidence type="ECO:0000259" key="2">
    <source>
        <dbReference type="PROSITE" id="PS50086"/>
    </source>
</evidence>
<dbReference type="GO" id="GO:0005096">
    <property type="term" value="F:GTPase activator activity"/>
    <property type="evidence" value="ECO:0007669"/>
    <property type="project" value="UniProtKB-KW"/>
</dbReference>
<evidence type="ECO:0000313" key="3">
    <source>
        <dbReference type="EMBL" id="KAK3274361.1"/>
    </source>
</evidence>
<dbReference type="Gene3D" id="1.10.472.80">
    <property type="entry name" value="Ypt/Rab-GAP domain of gyp1p, domain 3"/>
    <property type="match status" value="1"/>
</dbReference>
<dbReference type="EMBL" id="LGRX02007766">
    <property type="protein sequence ID" value="KAK3274361.1"/>
    <property type="molecule type" value="Genomic_DNA"/>
</dbReference>
<protein>
    <recommendedName>
        <fullName evidence="2">Rab-GAP TBC domain-containing protein</fullName>
    </recommendedName>
</protein>
<organism evidence="3 4">
    <name type="scientific">Cymbomonas tetramitiformis</name>
    <dbReference type="NCBI Taxonomy" id="36881"/>
    <lineage>
        <taxon>Eukaryota</taxon>
        <taxon>Viridiplantae</taxon>
        <taxon>Chlorophyta</taxon>
        <taxon>Pyramimonadophyceae</taxon>
        <taxon>Pyramimonadales</taxon>
        <taxon>Pyramimonadaceae</taxon>
        <taxon>Cymbomonas</taxon>
    </lineage>
</organism>
<reference evidence="3 4" key="1">
    <citation type="journal article" date="2015" name="Genome Biol. Evol.">
        <title>Comparative Genomics of a Bacterivorous Green Alga Reveals Evolutionary Causalities and Consequences of Phago-Mixotrophic Mode of Nutrition.</title>
        <authorList>
            <person name="Burns J.A."/>
            <person name="Paasch A."/>
            <person name="Narechania A."/>
            <person name="Kim E."/>
        </authorList>
    </citation>
    <scope>NUCLEOTIDE SEQUENCE [LARGE SCALE GENOMIC DNA]</scope>
    <source>
        <strain evidence="3 4">PLY_AMNH</strain>
    </source>
</reference>
<feature type="domain" description="Rab-GAP TBC" evidence="2">
    <location>
        <begin position="1"/>
        <end position="124"/>
    </location>
</feature>
<accession>A0AAE0GA46</accession>
<evidence type="ECO:0000313" key="4">
    <source>
        <dbReference type="Proteomes" id="UP001190700"/>
    </source>
</evidence>
<keyword evidence="4" id="KW-1185">Reference proteome</keyword>
<dbReference type="InterPro" id="IPR045913">
    <property type="entry name" value="TBC20/Gyp8-like"/>
</dbReference>
<keyword evidence="1" id="KW-0343">GTPase activation</keyword>
<dbReference type="PANTHER" id="PTHR20913">
    <property type="entry name" value="TBC1 DOMAIN FAMILY MEMBER 20/GTPASE"/>
    <property type="match status" value="1"/>
</dbReference>
<dbReference type="GO" id="GO:0006888">
    <property type="term" value="P:endoplasmic reticulum to Golgi vesicle-mediated transport"/>
    <property type="evidence" value="ECO:0007669"/>
    <property type="project" value="TreeGrafter"/>
</dbReference>
<dbReference type="PROSITE" id="PS50086">
    <property type="entry name" value="TBC_RABGAP"/>
    <property type="match status" value="1"/>
</dbReference>
<dbReference type="SUPFAM" id="SSF47923">
    <property type="entry name" value="Ypt/Rab-GAP domain of gyp1p"/>
    <property type="match status" value="1"/>
</dbReference>
<dbReference type="PANTHER" id="PTHR20913:SF7">
    <property type="entry name" value="RE60063P"/>
    <property type="match status" value="1"/>
</dbReference>
<proteinExistence type="predicted"/>
<dbReference type="AlphaFoldDB" id="A0AAE0GA46"/>
<sequence>MYASDVERGLTGQGFHDVAAVVMLIMGEDAAYPVLEVLAMHHLRDCSRPSLELVMQYLKLFFPLLRHEDLELFEFLKQAEKEAEIGHDDTGSHFAVPWVLTWFAHAMSDLPAAARLFDFFLCPWVSARRRCVDRQAPVSGGCDYAELRALMSNLPAVDQLEVRELITKTIELSKQVSHN</sequence>
<dbReference type="InterPro" id="IPR000195">
    <property type="entry name" value="Rab-GAP-TBC_dom"/>
</dbReference>
<evidence type="ECO:0000256" key="1">
    <source>
        <dbReference type="ARBA" id="ARBA00022468"/>
    </source>
</evidence>
<gene>
    <name evidence="3" type="ORF">CYMTET_17451</name>
</gene>
<dbReference type="Pfam" id="PF00566">
    <property type="entry name" value="RabGAP-TBC"/>
    <property type="match status" value="1"/>
</dbReference>
<comment type="caution">
    <text evidence="3">The sequence shown here is derived from an EMBL/GenBank/DDBJ whole genome shotgun (WGS) entry which is preliminary data.</text>
</comment>
<name>A0AAE0GA46_9CHLO</name>
<dbReference type="InterPro" id="IPR035969">
    <property type="entry name" value="Rab-GAP_TBC_sf"/>
</dbReference>
<dbReference type="Proteomes" id="UP001190700">
    <property type="component" value="Unassembled WGS sequence"/>
</dbReference>